<evidence type="ECO:0000313" key="10">
    <source>
        <dbReference type="EMBL" id="CAF1448182.1"/>
    </source>
</evidence>
<dbReference type="PROSITE" id="PS50297">
    <property type="entry name" value="ANK_REP_REGION"/>
    <property type="match status" value="2"/>
</dbReference>
<sequence>MTDQPNDKRVLSSIVTFEKTSDSLHVSQNVIYNEQNEQPAETRPWSRIIPFGNTSDFLYSNQNIIYDEQNEQPAEARAWSTYQNSDSENVLSEGPTRQQKAILSSTLQDQQQRPNEDHRGVEHILSYVDRRRPPRFKKYRLTWRTFIGTMSGMEQIYARDDFLRYYKEFRPAFIFADSVFRGIGQVMFANNPLSGIIITVGLFIGNWELALYGLLGTCVSTLTAHVLGFTQNSIRAGLYGYNGCLTAMGISYFSFPHSPQMIGPVVIMCIFSAIFAMGISQIIVQKLELSPFTFAFQICTWTWLLGALKFRYFFVDGTILSPNLLSTFTDKPNLRNVSFPVYTVQDNFVGFFSSIAQVYFIDNPYTGAIILVGVSICSRMLSFFALFGAVIGQLTAAYLLGLPAKAIHAGLWGFNSVLTCQALGGMFFVLHGYRIWLLTFYGAIMSVLLQAAVSAFLVPAGMPTLTFPFTAICWIFCLIAGSKNLIAVRLTSISIPEDHYRRFRLSRLVKAQFKFISHLTHLSSAHDEDITWEELLKINEVFVPILMCSYVYHNDIDNLKMLVKQNINIHSTDQNLRSPLHISVSQGNMKITKWLVDSLKINVNLIDKFGGTPLFDALWHGHFHLLPFLYSRGARLPSSRSKELAFYLNAFVYEKNLDAIHCLISCGFNPNTSDYDGRNALHLAVMTNQSQIVSYLVEHCSVWLNTADYFRQTVFDYASRLSDVHIMNYLLEQRDISRPLEKKSTENSKPLEIIVEQILENKDNIQQNENDQNYSVNMDESLLPTLFCMIAAQEDINVMDNFLKEFPQLNARENVDYDFRSAAHVAASEGRLEIIRFLSQQCKLCDFRRIMNREDRWGLSPLDEAYRNGHIDICNFINEKLSTQTDEVYKTIANSKEISYEYNVTYRLLRKWRKIFIFCTLAASGEAERINSLFARGYFLETELYADYHGRTPMHFAAANGHLNVVQVLMWHRYEDVKHKDHWGNCPIDEARLKRFDKIVDEMLKIKF</sequence>
<dbReference type="Gene3D" id="1.25.40.20">
    <property type="entry name" value="Ankyrin repeat-containing domain"/>
    <property type="match status" value="4"/>
</dbReference>
<dbReference type="PANTHER" id="PTHR10464:SF4">
    <property type="entry name" value="UREA TRANSPORTER"/>
    <property type="match status" value="1"/>
</dbReference>
<feature type="repeat" description="ANK" evidence="8">
    <location>
        <begin position="676"/>
        <end position="699"/>
    </location>
</feature>
<evidence type="ECO:0000256" key="7">
    <source>
        <dbReference type="ARBA" id="ARBA00033993"/>
    </source>
</evidence>
<dbReference type="EMBL" id="CAJOBJ010006315">
    <property type="protein sequence ID" value="CAF4057087.1"/>
    <property type="molecule type" value="Genomic_DNA"/>
</dbReference>
<feature type="transmembrane region" description="Helical" evidence="9">
    <location>
        <begin position="381"/>
        <end position="402"/>
    </location>
</feature>
<feature type="transmembrane region" description="Helical" evidence="9">
    <location>
        <begin position="261"/>
        <end position="280"/>
    </location>
</feature>
<dbReference type="PROSITE" id="PS50088">
    <property type="entry name" value="ANK_REPEAT"/>
    <property type="match status" value="2"/>
</dbReference>
<evidence type="ECO:0000256" key="5">
    <source>
        <dbReference type="ARBA" id="ARBA00022989"/>
    </source>
</evidence>
<dbReference type="Pfam" id="PF03253">
    <property type="entry name" value="UT"/>
    <property type="match status" value="1"/>
</dbReference>
<evidence type="ECO:0000256" key="4">
    <source>
        <dbReference type="ARBA" id="ARBA00022692"/>
    </source>
</evidence>
<evidence type="ECO:0000256" key="3">
    <source>
        <dbReference type="ARBA" id="ARBA00022475"/>
    </source>
</evidence>
<dbReference type="Pfam" id="PF00023">
    <property type="entry name" value="Ank"/>
    <property type="match status" value="1"/>
</dbReference>
<dbReference type="EMBL" id="CAJNOW010005380">
    <property type="protein sequence ID" value="CAF1448182.1"/>
    <property type="molecule type" value="Genomic_DNA"/>
</dbReference>
<feature type="transmembrane region" description="Helical" evidence="9">
    <location>
        <begin position="465"/>
        <end position="486"/>
    </location>
</feature>
<dbReference type="GO" id="GO:0015204">
    <property type="term" value="F:urea transmembrane transporter activity"/>
    <property type="evidence" value="ECO:0007669"/>
    <property type="project" value="InterPro"/>
</dbReference>
<feature type="transmembrane region" description="Helical" evidence="9">
    <location>
        <begin position="236"/>
        <end position="255"/>
    </location>
</feature>
<evidence type="ECO:0000256" key="1">
    <source>
        <dbReference type="ARBA" id="ARBA00004651"/>
    </source>
</evidence>
<feature type="transmembrane region" description="Helical" evidence="9">
    <location>
        <begin position="292"/>
        <end position="314"/>
    </location>
</feature>
<keyword evidence="3" id="KW-1003">Cell membrane</keyword>
<organism evidence="10 12">
    <name type="scientific">Rotaria magnacalcarata</name>
    <dbReference type="NCBI Taxonomy" id="392030"/>
    <lineage>
        <taxon>Eukaryota</taxon>
        <taxon>Metazoa</taxon>
        <taxon>Spiralia</taxon>
        <taxon>Gnathifera</taxon>
        <taxon>Rotifera</taxon>
        <taxon>Eurotatoria</taxon>
        <taxon>Bdelloidea</taxon>
        <taxon>Philodinida</taxon>
        <taxon>Philodinidae</taxon>
        <taxon>Rotaria</taxon>
    </lineage>
</organism>
<dbReference type="GO" id="GO:0005886">
    <property type="term" value="C:plasma membrane"/>
    <property type="evidence" value="ECO:0007669"/>
    <property type="project" value="UniProtKB-SubCell"/>
</dbReference>
<dbReference type="SMART" id="SM00248">
    <property type="entry name" value="ANK"/>
    <property type="match status" value="9"/>
</dbReference>
<evidence type="ECO:0000313" key="11">
    <source>
        <dbReference type="EMBL" id="CAF4057087.1"/>
    </source>
</evidence>
<keyword evidence="4 9" id="KW-0812">Transmembrane</keyword>
<evidence type="ECO:0000256" key="6">
    <source>
        <dbReference type="ARBA" id="ARBA00023136"/>
    </source>
</evidence>
<comment type="caution">
    <text evidence="10">The sequence shown here is derived from an EMBL/GenBank/DDBJ whole genome shotgun (WGS) entry which is preliminary data.</text>
</comment>
<dbReference type="SUPFAM" id="SSF48403">
    <property type="entry name" value="Ankyrin repeat"/>
    <property type="match status" value="2"/>
</dbReference>
<evidence type="ECO:0000256" key="2">
    <source>
        <dbReference type="ARBA" id="ARBA00005914"/>
    </source>
</evidence>
<dbReference type="AlphaFoldDB" id="A0A815PFR8"/>
<keyword evidence="8" id="KW-0040">ANK repeat</keyword>
<protein>
    <submittedName>
        <fullName evidence="10">Uncharacterized protein</fullName>
    </submittedName>
</protein>
<evidence type="ECO:0000256" key="8">
    <source>
        <dbReference type="PROSITE-ProRule" id="PRU00023"/>
    </source>
</evidence>
<dbReference type="InterPro" id="IPR029020">
    <property type="entry name" value="Ammonium/urea_transptr"/>
</dbReference>
<evidence type="ECO:0000313" key="12">
    <source>
        <dbReference type="Proteomes" id="UP000663834"/>
    </source>
</evidence>
<dbReference type="Gene3D" id="1.10.3430.10">
    <property type="entry name" value="Ammonium transporter AmtB like domains"/>
    <property type="match status" value="1"/>
</dbReference>
<feature type="transmembrane region" description="Helical" evidence="9">
    <location>
        <begin position="435"/>
        <end position="458"/>
    </location>
</feature>
<feature type="transmembrane region" description="Helical" evidence="9">
    <location>
        <begin position="210"/>
        <end position="229"/>
    </location>
</feature>
<feature type="transmembrane region" description="Helical" evidence="9">
    <location>
        <begin position="409"/>
        <end position="429"/>
    </location>
</feature>
<dbReference type="InterPro" id="IPR002110">
    <property type="entry name" value="Ankyrin_rpt"/>
</dbReference>
<evidence type="ECO:0000256" key="9">
    <source>
        <dbReference type="SAM" id="Phobius"/>
    </source>
</evidence>
<comment type="similarity">
    <text evidence="2">Belongs to the urea transporter family.</text>
</comment>
<dbReference type="OrthoDB" id="426293at2759"/>
<reference evidence="10" key="1">
    <citation type="submission" date="2021-02" db="EMBL/GenBank/DDBJ databases">
        <authorList>
            <person name="Nowell W R."/>
        </authorList>
    </citation>
    <scope>NUCLEOTIDE SEQUENCE</scope>
</reference>
<accession>A0A815PFR8</accession>
<keyword evidence="6 9" id="KW-0472">Membrane</keyword>
<keyword evidence="5 9" id="KW-1133">Transmembrane helix</keyword>
<comment type="catalytic activity">
    <reaction evidence="7">
        <text>urea(in) = urea(out)</text>
        <dbReference type="Rhea" id="RHEA:32799"/>
        <dbReference type="ChEBI" id="CHEBI:16199"/>
    </reaction>
</comment>
<name>A0A815PFR8_9BILA</name>
<feature type="repeat" description="ANK" evidence="8">
    <location>
        <begin position="949"/>
        <end position="970"/>
    </location>
</feature>
<proteinExistence type="inferred from homology"/>
<dbReference type="Proteomes" id="UP000681720">
    <property type="component" value="Unassembled WGS sequence"/>
</dbReference>
<dbReference type="InterPro" id="IPR036770">
    <property type="entry name" value="Ankyrin_rpt-contain_sf"/>
</dbReference>
<dbReference type="Pfam" id="PF12796">
    <property type="entry name" value="Ank_2"/>
    <property type="match status" value="3"/>
</dbReference>
<dbReference type="InterPro" id="IPR004937">
    <property type="entry name" value="Urea_transporter"/>
</dbReference>
<comment type="subcellular location">
    <subcellularLocation>
        <location evidence="1">Cell membrane</location>
        <topology evidence="1">Multi-pass membrane protein</topology>
    </subcellularLocation>
</comment>
<feature type="transmembrane region" description="Helical" evidence="9">
    <location>
        <begin position="186"/>
        <end position="204"/>
    </location>
</feature>
<dbReference type="Proteomes" id="UP000663834">
    <property type="component" value="Unassembled WGS sequence"/>
</dbReference>
<gene>
    <name evidence="11" type="ORF">GIL414_LOCUS14748</name>
    <name evidence="10" type="ORF">KQP761_LOCUS11859</name>
</gene>
<dbReference type="PANTHER" id="PTHR10464">
    <property type="entry name" value="UREA TRANSPORTER"/>
    <property type="match status" value="1"/>
</dbReference>